<protein>
    <submittedName>
        <fullName evidence="1">Uncharacterized protein</fullName>
    </submittedName>
</protein>
<sequence length="43" mass="4666">MSVFSLITFSEENTLMTILPFDSTLKTSKHISSGDVSSDAVND</sequence>
<dbReference type="AlphaFoldDB" id="A0A0K2VCW7"/>
<proteinExistence type="predicted"/>
<accession>A0A0K2VCW7</accession>
<organism evidence="1">
    <name type="scientific">Lepeophtheirus salmonis</name>
    <name type="common">Salmon louse</name>
    <name type="synonym">Caligus salmonis</name>
    <dbReference type="NCBI Taxonomy" id="72036"/>
    <lineage>
        <taxon>Eukaryota</taxon>
        <taxon>Metazoa</taxon>
        <taxon>Ecdysozoa</taxon>
        <taxon>Arthropoda</taxon>
        <taxon>Crustacea</taxon>
        <taxon>Multicrustacea</taxon>
        <taxon>Hexanauplia</taxon>
        <taxon>Copepoda</taxon>
        <taxon>Siphonostomatoida</taxon>
        <taxon>Caligidae</taxon>
        <taxon>Lepeophtheirus</taxon>
    </lineage>
</organism>
<evidence type="ECO:0000313" key="1">
    <source>
        <dbReference type="EMBL" id="CDW48353.1"/>
    </source>
</evidence>
<reference evidence="1" key="1">
    <citation type="submission" date="2014-05" db="EMBL/GenBank/DDBJ databases">
        <authorList>
            <person name="Chronopoulou M."/>
        </authorList>
    </citation>
    <scope>NUCLEOTIDE SEQUENCE</scope>
    <source>
        <tissue evidence="1">Whole organism</tissue>
    </source>
</reference>
<dbReference type="EMBL" id="HACA01030992">
    <property type="protein sequence ID" value="CDW48353.1"/>
    <property type="molecule type" value="Transcribed_RNA"/>
</dbReference>
<name>A0A0K2VCW7_LEPSM</name>